<dbReference type="Gramene" id="ERN06992">
    <property type="protein sequence ID" value="ERN06992"/>
    <property type="gene ID" value="AMTR_s00141p00039210"/>
</dbReference>
<proteinExistence type="predicted"/>
<dbReference type="Proteomes" id="UP000017836">
    <property type="component" value="Unassembled WGS sequence"/>
</dbReference>
<sequence length="137" mass="15450">MHLTFERDLLPHAPYYRVRPTTKCILLPSMIYCRTRPSAVRDTPLSPSHCAFANAALSAVIHYMHDTMPARLSPSHKWTLRPFGSPINSSPKTVVPCQKTCYSSLPSLLLLFPACPLHQKTTYIPLKFHVPLSKNPL</sequence>
<protein>
    <submittedName>
        <fullName evidence="1">Uncharacterized protein</fullName>
    </submittedName>
</protein>
<accession>W1PAR0</accession>
<dbReference type="AlphaFoldDB" id="W1PAR0"/>
<dbReference type="HOGENOM" id="CLU_1867901_0_0_1"/>
<evidence type="ECO:0000313" key="1">
    <source>
        <dbReference type="EMBL" id="ERN06992.1"/>
    </source>
</evidence>
<organism evidence="1 2">
    <name type="scientific">Amborella trichopoda</name>
    <dbReference type="NCBI Taxonomy" id="13333"/>
    <lineage>
        <taxon>Eukaryota</taxon>
        <taxon>Viridiplantae</taxon>
        <taxon>Streptophyta</taxon>
        <taxon>Embryophyta</taxon>
        <taxon>Tracheophyta</taxon>
        <taxon>Spermatophyta</taxon>
        <taxon>Magnoliopsida</taxon>
        <taxon>Amborellales</taxon>
        <taxon>Amborellaceae</taxon>
        <taxon>Amborella</taxon>
    </lineage>
</organism>
<evidence type="ECO:0000313" key="2">
    <source>
        <dbReference type="Proteomes" id="UP000017836"/>
    </source>
</evidence>
<name>W1PAR0_AMBTC</name>
<gene>
    <name evidence="1" type="ORF">AMTR_s00141p00039210</name>
</gene>
<reference evidence="2" key="1">
    <citation type="journal article" date="2013" name="Science">
        <title>The Amborella genome and the evolution of flowering plants.</title>
        <authorList>
            <consortium name="Amborella Genome Project"/>
        </authorList>
    </citation>
    <scope>NUCLEOTIDE SEQUENCE [LARGE SCALE GENOMIC DNA]</scope>
</reference>
<dbReference type="EMBL" id="KI393843">
    <property type="protein sequence ID" value="ERN06992.1"/>
    <property type="molecule type" value="Genomic_DNA"/>
</dbReference>
<keyword evidence="2" id="KW-1185">Reference proteome</keyword>